<feature type="region of interest" description="Disordered" evidence="1">
    <location>
        <begin position="222"/>
        <end position="256"/>
    </location>
</feature>
<feature type="compositionally biased region" description="Polar residues" evidence="1">
    <location>
        <begin position="228"/>
        <end position="237"/>
    </location>
</feature>
<sequence length="342" mass="38044">MEDAVNLLKQDKPKVLTSFWQTLSRRWNWLTLSQKLYLLALVILPYHQGWMVALPTGIALMLEFWPKFVRWWESLAGRALILLFYAAIANFAVAGAAGLVNDVTGVAAHNLSYSHNFAILLLFPTWAISVSLVMLLLFQVLLPIYLLAILLAKPFGEKGMRLFSQCRYPISTTLVRLLLSTMVLVNLMEAVQDSSQFAEGRQMSSSLMSNFADFIKEQGAETPAENASMPSGNNVSTDVPAASTPAKPEENSSTSFGLHIKSGDKQISCSVKSCDYRSFTRLAVANFVYFFESDSFSRCQLDEGARVVELNDYEILQVIQQPNAPLGFSFEVKKCISPAFGH</sequence>
<evidence type="ECO:0000313" key="3">
    <source>
        <dbReference type="EMBL" id="MBN7819932.1"/>
    </source>
</evidence>
<protein>
    <submittedName>
        <fullName evidence="3">Uncharacterized protein</fullName>
    </submittedName>
</protein>
<accession>A0ABS3CS47</accession>
<proteinExistence type="predicted"/>
<feature type="transmembrane region" description="Helical" evidence="2">
    <location>
        <begin position="80"/>
        <end position="99"/>
    </location>
</feature>
<gene>
    <name evidence="3" type="ORF">J0A65_08640</name>
</gene>
<evidence type="ECO:0000256" key="2">
    <source>
        <dbReference type="SAM" id="Phobius"/>
    </source>
</evidence>
<evidence type="ECO:0000256" key="1">
    <source>
        <dbReference type="SAM" id="MobiDB-lite"/>
    </source>
</evidence>
<name>A0ABS3CS47_9ALTE</name>
<keyword evidence="2" id="KW-0472">Membrane</keyword>
<comment type="caution">
    <text evidence="3">The sequence shown here is derived from an EMBL/GenBank/DDBJ whole genome shotgun (WGS) entry which is preliminary data.</text>
</comment>
<organism evidence="3 4">
    <name type="scientific">Bowmanella yangjiangensis</name>
    <dbReference type="NCBI Taxonomy" id="2811230"/>
    <lineage>
        <taxon>Bacteria</taxon>
        <taxon>Pseudomonadati</taxon>
        <taxon>Pseudomonadota</taxon>
        <taxon>Gammaproteobacteria</taxon>
        <taxon>Alteromonadales</taxon>
        <taxon>Alteromonadaceae</taxon>
        <taxon>Bowmanella</taxon>
    </lineage>
</organism>
<keyword evidence="4" id="KW-1185">Reference proteome</keyword>
<evidence type="ECO:0000313" key="4">
    <source>
        <dbReference type="Proteomes" id="UP000663992"/>
    </source>
</evidence>
<dbReference type="Proteomes" id="UP000663992">
    <property type="component" value="Unassembled WGS sequence"/>
</dbReference>
<keyword evidence="2" id="KW-0812">Transmembrane</keyword>
<keyword evidence="2" id="KW-1133">Transmembrane helix</keyword>
<reference evidence="3 4" key="1">
    <citation type="submission" date="2021-03" db="EMBL/GenBank/DDBJ databases">
        <title>novel species isolated from a fishpond in China.</title>
        <authorList>
            <person name="Lu H."/>
            <person name="Cai Z."/>
        </authorList>
    </citation>
    <scope>NUCLEOTIDE SEQUENCE [LARGE SCALE GENOMIC DNA]</scope>
    <source>
        <strain evidence="3 4">Y57</strain>
    </source>
</reference>
<feature type="transmembrane region" description="Helical" evidence="2">
    <location>
        <begin position="36"/>
        <end position="60"/>
    </location>
</feature>
<dbReference type="RefSeq" id="WP_206593765.1">
    <property type="nucleotide sequence ID" value="NZ_JAFKCS010000006.1"/>
</dbReference>
<dbReference type="EMBL" id="JAFKCS010000006">
    <property type="protein sequence ID" value="MBN7819932.1"/>
    <property type="molecule type" value="Genomic_DNA"/>
</dbReference>
<feature type="transmembrane region" description="Helical" evidence="2">
    <location>
        <begin position="119"/>
        <end position="152"/>
    </location>
</feature>